<reference evidence="1 2" key="1">
    <citation type="submission" date="2023-08" db="EMBL/GenBank/DDBJ databases">
        <title>A Necator americanus chromosomal reference genome.</title>
        <authorList>
            <person name="Ilik V."/>
            <person name="Petrzelkova K.J."/>
            <person name="Pardy F."/>
            <person name="Fuh T."/>
            <person name="Niatou-Singa F.S."/>
            <person name="Gouil Q."/>
            <person name="Baker L."/>
            <person name="Ritchie M.E."/>
            <person name="Jex A.R."/>
            <person name="Gazzola D."/>
            <person name="Li H."/>
            <person name="Toshio Fujiwara R."/>
            <person name="Zhan B."/>
            <person name="Aroian R.V."/>
            <person name="Pafco B."/>
            <person name="Schwarz E.M."/>
        </authorList>
    </citation>
    <scope>NUCLEOTIDE SEQUENCE [LARGE SCALE GENOMIC DNA]</scope>
    <source>
        <strain evidence="1 2">Aroian</strain>
        <tissue evidence="1">Whole animal</tissue>
    </source>
</reference>
<accession>A0ABR1D3B8</accession>
<proteinExistence type="predicted"/>
<protein>
    <submittedName>
        <fullName evidence="1">Uncharacterized protein</fullName>
    </submittedName>
</protein>
<name>A0ABR1D3B8_NECAM</name>
<organism evidence="1 2">
    <name type="scientific">Necator americanus</name>
    <name type="common">Human hookworm</name>
    <dbReference type="NCBI Taxonomy" id="51031"/>
    <lineage>
        <taxon>Eukaryota</taxon>
        <taxon>Metazoa</taxon>
        <taxon>Ecdysozoa</taxon>
        <taxon>Nematoda</taxon>
        <taxon>Chromadorea</taxon>
        <taxon>Rhabditida</taxon>
        <taxon>Rhabditina</taxon>
        <taxon>Rhabditomorpha</taxon>
        <taxon>Strongyloidea</taxon>
        <taxon>Ancylostomatidae</taxon>
        <taxon>Bunostominae</taxon>
        <taxon>Necator</taxon>
    </lineage>
</organism>
<comment type="caution">
    <text evidence="1">The sequence shown here is derived from an EMBL/GenBank/DDBJ whole genome shotgun (WGS) entry which is preliminary data.</text>
</comment>
<evidence type="ECO:0000313" key="2">
    <source>
        <dbReference type="Proteomes" id="UP001303046"/>
    </source>
</evidence>
<dbReference type="Proteomes" id="UP001303046">
    <property type="component" value="Unassembled WGS sequence"/>
</dbReference>
<sequence length="122" mass="13993">MSTISTKVKYNSITAAFTPWTVQLVKKRCVGSKACKGQTVKYSLVHSSLFRANLCKRRSPGTSFFTDAIGFMFLEKLRREFSNRHRMLTCFPSRNGVDRMVLNCQKGIGRRLMYHGCSSRRD</sequence>
<evidence type="ECO:0000313" key="1">
    <source>
        <dbReference type="EMBL" id="KAK6744717.1"/>
    </source>
</evidence>
<dbReference type="EMBL" id="JAVFWL010000003">
    <property type="protein sequence ID" value="KAK6744717.1"/>
    <property type="molecule type" value="Genomic_DNA"/>
</dbReference>
<gene>
    <name evidence="1" type="primary">Necator_chrIII.g12202</name>
    <name evidence="1" type="ORF">RB195_011436</name>
</gene>
<keyword evidence="2" id="KW-1185">Reference proteome</keyword>